<evidence type="ECO:0000313" key="2">
    <source>
        <dbReference type="EMBL" id="EAR21763.1"/>
    </source>
</evidence>
<keyword evidence="3" id="KW-1185">Reference proteome</keyword>
<dbReference type="EMBL" id="AAOF01000006">
    <property type="protein sequence ID" value="EAR21763.1"/>
    <property type="molecule type" value="Genomic_DNA"/>
</dbReference>
<evidence type="ECO:0000256" key="1">
    <source>
        <dbReference type="SAM" id="MobiDB-lite"/>
    </source>
</evidence>
<sequence>MSEPQWVASHRPPGAAAAQERWQSSPYNAVPDSDSRCPSAAVQRLLAAAALPLQALDCRSFSAEVESEIESLVRPDDPWPALLPDPQEESPSVEAESRLECERRQRLRNEQRGV</sequence>
<dbReference type="RefSeq" id="WP_004999766.1">
    <property type="nucleotide sequence ID" value="NZ_CH672427.1"/>
</dbReference>
<feature type="region of interest" description="Disordered" evidence="1">
    <location>
        <begin position="75"/>
        <end position="114"/>
    </location>
</feature>
<proteinExistence type="predicted"/>
<evidence type="ECO:0000313" key="3">
    <source>
        <dbReference type="Proteomes" id="UP000003374"/>
    </source>
</evidence>
<feature type="compositionally biased region" description="Basic and acidic residues" evidence="1">
    <location>
        <begin position="95"/>
        <end position="114"/>
    </location>
</feature>
<feature type="region of interest" description="Disordered" evidence="1">
    <location>
        <begin position="1"/>
        <end position="36"/>
    </location>
</feature>
<gene>
    <name evidence="2" type="ORF">NB231_03500</name>
</gene>
<dbReference type="AlphaFoldDB" id="A4BRE1"/>
<name>A4BRE1_9GAMM</name>
<dbReference type="Proteomes" id="UP000003374">
    <property type="component" value="Unassembled WGS sequence"/>
</dbReference>
<dbReference type="HOGENOM" id="CLU_2118470_0_0_6"/>
<organism evidence="2 3">
    <name type="scientific">Nitrococcus mobilis Nb-231</name>
    <dbReference type="NCBI Taxonomy" id="314278"/>
    <lineage>
        <taxon>Bacteria</taxon>
        <taxon>Pseudomonadati</taxon>
        <taxon>Pseudomonadota</taxon>
        <taxon>Gammaproteobacteria</taxon>
        <taxon>Chromatiales</taxon>
        <taxon>Ectothiorhodospiraceae</taxon>
        <taxon>Nitrococcus</taxon>
    </lineage>
</organism>
<accession>A4BRE1</accession>
<dbReference type="STRING" id="314278.NB231_03500"/>
<reference evidence="2 3" key="1">
    <citation type="submission" date="2006-02" db="EMBL/GenBank/DDBJ databases">
        <authorList>
            <person name="Waterbury J."/>
            <person name="Ferriera S."/>
            <person name="Johnson J."/>
            <person name="Kravitz S."/>
            <person name="Halpern A."/>
            <person name="Remington K."/>
            <person name="Beeson K."/>
            <person name="Tran B."/>
            <person name="Rogers Y.-H."/>
            <person name="Friedman R."/>
            <person name="Venter J.C."/>
        </authorList>
    </citation>
    <scope>NUCLEOTIDE SEQUENCE [LARGE SCALE GENOMIC DNA]</scope>
    <source>
        <strain evidence="2 3">Nb-231</strain>
    </source>
</reference>
<protein>
    <submittedName>
        <fullName evidence="2">Uncharacterized protein</fullName>
    </submittedName>
</protein>
<comment type="caution">
    <text evidence="2">The sequence shown here is derived from an EMBL/GenBank/DDBJ whole genome shotgun (WGS) entry which is preliminary data.</text>
</comment>